<reference evidence="1 2" key="1">
    <citation type="submission" date="2023-05" db="EMBL/GenBank/DDBJ databases">
        <title>Chelatococcus sp. nov., a moderately thermophilic bacterium isolated from hot spring microbial mat.</title>
        <authorList>
            <person name="Hu C.-J."/>
            <person name="Li W.-J."/>
        </authorList>
    </citation>
    <scope>NUCLEOTIDE SEQUENCE [LARGE SCALE GENOMIC DNA]</scope>
    <source>
        <strain evidence="1 2">SYSU G07232</strain>
    </source>
</reference>
<protein>
    <submittedName>
        <fullName evidence="1">Uncharacterized protein</fullName>
    </submittedName>
</protein>
<evidence type="ECO:0000313" key="1">
    <source>
        <dbReference type="EMBL" id="MDJ1159853.1"/>
    </source>
</evidence>
<proteinExistence type="predicted"/>
<name>A0ABT7AKF9_9HYPH</name>
<gene>
    <name evidence="1" type="ORF">QNA08_16660</name>
</gene>
<dbReference type="EMBL" id="JASJEV010000013">
    <property type="protein sequence ID" value="MDJ1159853.1"/>
    <property type="molecule type" value="Genomic_DNA"/>
</dbReference>
<evidence type="ECO:0000313" key="2">
    <source>
        <dbReference type="Proteomes" id="UP001321492"/>
    </source>
</evidence>
<comment type="caution">
    <text evidence="1">The sequence shown here is derived from an EMBL/GenBank/DDBJ whole genome shotgun (WGS) entry which is preliminary data.</text>
</comment>
<dbReference type="Proteomes" id="UP001321492">
    <property type="component" value="Unassembled WGS sequence"/>
</dbReference>
<dbReference type="RefSeq" id="WP_283741850.1">
    <property type="nucleotide sequence ID" value="NZ_JASJEV010000013.1"/>
</dbReference>
<sequence length="72" mass="7629">MSTLPQTKIDTLVALRGRLDKRAEEIRRELAPIGTRLISPPAAGIDDIALLIETEAAIIDALVALGKAPDAV</sequence>
<organism evidence="1 2">
    <name type="scientific">Chelatococcus albus</name>
    <dbReference type="NCBI Taxonomy" id="3047466"/>
    <lineage>
        <taxon>Bacteria</taxon>
        <taxon>Pseudomonadati</taxon>
        <taxon>Pseudomonadota</taxon>
        <taxon>Alphaproteobacteria</taxon>
        <taxon>Hyphomicrobiales</taxon>
        <taxon>Chelatococcaceae</taxon>
        <taxon>Chelatococcus</taxon>
    </lineage>
</organism>
<accession>A0ABT7AKF9</accession>
<keyword evidence="2" id="KW-1185">Reference proteome</keyword>